<keyword evidence="3 5" id="KW-0808">Transferase</keyword>
<dbReference type="AlphaFoldDB" id="A0A0G0UK55"/>
<comment type="caution">
    <text evidence="5">The sequence shown here is derived from an EMBL/GenBank/DDBJ whole genome shotgun (WGS) entry which is preliminary data.</text>
</comment>
<evidence type="ECO:0000313" key="5">
    <source>
        <dbReference type="EMBL" id="KKR89149.1"/>
    </source>
</evidence>
<dbReference type="Proteomes" id="UP000033918">
    <property type="component" value="Unassembled WGS sequence"/>
</dbReference>
<comment type="similarity">
    <text evidence="1">Belongs to the glycosyltransferase 2 family.</text>
</comment>
<dbReference type="Gene3D" id="3.90.550.10">
    <property type="entry name" value="Spore Coat Polysaccharide Biosynthesis Protein SpsA, Chain A"/>
    <property type="match status" value="1"/>
</dbReference>
<evidence type="ECO:0000256" key="2">
    <source>
        <dbReference type="ARBA" id="ARBA00022676"/>
    </source>
</evidence>
<evidence type="ECO:0000256" key="3">
    <source>
        <dbReference type="ARBA" id="ARBA00022679"/>
    </source>
</evidence>
<dbReference type="PANTHER" id="PTHR43685:SF5">
    <property type="entry name" value="GLYCOSYLTRANSFERASE EPSE-RELATED"/>
    <property type="match status" value="1"/>
</dbReference>
<dbReference type="InterPro" id="IPR029044">
    <property type="entry name" value="Nucleotide-diphossugar_trans"/>
</dbReference>
<dbReference type="SUPFAM" id="SSF53448">
    <property type="entry name" value="Nucleotide-diphospho-sugar transferases"/>
    <property type="match status" value="1"/>
</dbReference>
<dbReference type="EMBL" id="LCAK01000001">
    <property type="protein sequence ID" value="KKR89149.1"/>
    <property type="molecule type" value="Genomic_DNA"/>
</dbReference>
<name>A0A0G0UK55_9BACT</name>
<evidence type="ECO:0000259" key="4">
    <source>
        <dbReference type="Pfam" id="PF00535"/>
    </source>
</evidence>
<dbReference type="GO" id="GO:0016757">
    <property type="term" value="F:glycosyltransferase activity"/>
    <property type="evidence" value="ECO:0007669"/>
    <property type="project" value="UniProtKB-KW"/>
</dbReference>
<keyword evidence="2" id="KW-0328">Glycosyltransferase</keyword>
<dbReference type="InterPro" id="IPR050834">
    <property type="entry name" value="Glycosyltransf_2"/>
</dbReference>
<sequence length="335" mass="38888">MNIPNISVIMSVYNGAKYLREAVESILNQTFSDFEFIIINDGSTDDTEKIIAEFGDKRIVRLKNEKNIGLVKSLNLGLKIARGEFIARMDADDISNPERFEKQIKYFERHPETGVLGTNINHIDSRGNFIAVLEQPATHYPIFWKMLFDCAIIHPTVMMKRDVVMETGGYDPRFIHTEDTELWSRLIFSTRFANLQEILHSRRLHGKSIMNTQSKTQYHFSVKIRKQLFEKLLEREVPEATAEWFSRLGKSLTNNQIKEIISILLELYGKFIKKNDIDGQTEITLREDLAFRIMLISQSNRKLLLKKTIWHLKKVIPASLRHKLKTSTIGKYLTG</sequence>
<accession>A0A0G0UK55</accession>
<protein>
    <submittedName>
        <fullName evidence="5">Glycosyl transferase family 2</fullName>
    </submittedName>
</protein>
<dbReference type="PATRIC" id="fig|1619006.3.peg.54"/>
<feature type="domain" description="Glycosyltransferase 2-like" evidence="4">
    <location>
        <begin position="7"/>
        <end position="164"/>
    </location>
</feature>
<dbReference type="PANTHER" id="PTHR43685">
    <property type="entry name" value="GLYCOSYLTRANSFERASE"/>
    <property type="match status" value="1"/>
</dbReference>
<reference evidence="5 6" key="1">
    <citation type="journal article" date="2015" name="Nature">
        <title>rRNA introns, odd ribosomes, and small enigmatic genomes across a large radiation of phyla.</title>
        <authorList>
            <person name="Brown C.T."/>
            <person name="Hug L.A."/>
            <person name="Thomas B.C."/>
            <person name="Sharon I."/>
            <person name="Castelle C.J."/>
            <person name="Singh A."/>
            <person name="Wilkins M.J."/>
            <person name="Williams K.H."/>
            <person name="Banfield J.F."/>
        </authorList>
    </citation>
    <scope>NUCLEOTIDE SEQUENCE [LARGE SCALE GENOMIC DNA]</scope>
</reference>
<organism evidence="5 6">
    <name type="scientific">Candidatus Wolfebacteria bacterium GW2011_GWB1_41_12</name>
    <dbReference type="NCBI Taxonomy" id="1619006"/>
    <lineage>
        <taxon>Bacteria</taxon>
        <taxon>Candidatus Wolfeibacteriota</taxon>
    </lineage>
</organism>
<evidence type="ECO:0000256" key="1">
    <source>
        <dbReference type="ARBA" id="ARBA00006739"/>
    </source>
</evidence>
<dbReference type="InterPro" id="IPR001173">
    <property type="entry name" value="Glyco_trans_2-like"/>
</dbReference>
<gene>
    <name evidence="5" type="ORF">UU38_C0001G0051</name>
</gene>
<proteinExistence type="inferred from homology"/>
<dbReference type="Pfam" id="PF00535">
    <property type="entry name" value="Glycos_transf_2"/>
    <property type="match status" value="1"/>
</dbReference>
<evidence type="ECO:0000313" key="6">
    <source>
        <dbReference type="Proteomes" id="UP000033918"/>
    </source>
</evidence>